<dbReference type="AlphaFoldDB" id="A0A452Z8U2"/>
<feature type="transmembrane region" description="Helical" evidence="1">
    <location>
        <begin position="7"/>
        <end position="28"/>
    </location>
</feature>
<protein>
    <submittedName>
        <fullName evidence="2">Uncharacterized protein</fullName>
    </submittedName>
</protein>
<reference evidence="2" key="3">
    <citation type="journal article" date="2017" name="Nature">
        <title>Genome sequence of the progenitor of the wheat D genome Aegilops tauschii.</title>
        <authorList>
            <person name="Luo M.C."/>
            <person name="Gu Y.Q."/>
            <person name="Puiu D."/>
            <person name="Wang H."/>
            <person name="Twardziok S.O."/>
            <person name="Deal K.R."/>
            <person name="Huo N."/>
            <person name="Zhu T."/>
            <person name="Wang L."/>
            <person name="Wang Y."/>
            <person name="McGuire P.E."/>
            <person name="Liu S."/>
            <person name="Long H."/>
            <person name="Ramasamy R.K."/>
            <person name="Rodriguez J.C."/>
            <person name="Van S.L."/>
            <person name="Yuan L."/>
            <person name="Wang Z."/>
            <person name="Xia Z."/>
            <person name="Xiao L."/>
            <person name="Anderson O.D."/>
            <person name="Ouyang S."/>
            <person name="Liang Y."/>
            <person name="Zimin A.V."/>
            <person name="Pertea G."/>
            <person name="Qi P."/>
            <person name="Bennetzen J.L."/>
            <person name="Dai X."/>
            <person name="Dawson M.W."/>
            <person name="Muller H.G."/>
            <person name="Kugler K."/>
            <person name="Rivarola-Duarte L."/>
            <person name="Spannagl M."/>
            <person name="Mayer K.F.X."/>
            <person name="Lu F.H."/>
            <person name="Bevan M.W."/>
            <person name="Leroy P."/>
            <person name="Li P."/>
            <person name="You F.M."/>
            <person name="Sun Q."/>
            <person name="Liu Z."/>
            <person name="Lyons E."/>
            <person name="Wicker T."/>
            <person name="Salzberg S.L."/>
            <person name="Devos K.M."/>
            <person name="Dvorak J."/>
        </authorList>
    </citation>
    <scope>NUCLEOTIDE SEQUENCE [LARGE SCALE GENOMIC DNA]</scope>
    <source>
        <strain evidence="2">cv. AL8/78</strain>
    </source>
</reference>
<keyword evidence="1" id="KW-1133">Transmembrane helix</keyword>
<reference evidence="3" key="2">
    <citation type="journal article" date="2017" name="Nat. Plants">
        <title>The Aegilops tauschii genome reveals multiple impacts of transposons.</title>
        <authorList>
            <person name="Zhao G."/>
            <person name="Zou C."/>
            <person name="Li K."/>
            <person name="Wang K."/>
            <person name="Li T."/>
            <person name="Gao L."/>
            <person name="Zhang X."/>
            <person name="Wang H."/>
            <person name="Yang Z."/>
            <person name="Liu X."/>
            <person name="Jiang W."/>
            <person name="Mao L."/>
            <person name="Kong X."/>
            <person name="Jiao Y."/>
            <person name="Jia J."/>
        </authorList>
    </citation>
    <scope>NUCLEOTIDE SEQUENCE [LARGE SCALE GENOMIC DNA]</scope>
    <source>
        <strain evidence="3">cv. AL8/78</strain>
    </source>
</reference>
<evidence type="ECO:0000256" key="1">
    <source>
        <dbReference type="SAM" id="Phobius"/>
    </source>
</evidence>
<proteinExistence type="predicted"/>
<organism evidence="2 3">
    <name type="scientific">Aegilops tauschii subsp. strangulata</name>
    <name type="common">Goatgrass</name>
    <dbReference type="NCBI Taxonomy" id="200361"/>
    <lineage>
        <taxon>Eukaryota</taxon>
        <taxon>Viridiplantae</taxon>
        <taxon>Streptophyta</taxon>
        <taxon>Embryophyta</taxon>
        <taxon>Tracheophyta</taxon>
        <taxon>Spermatophyta</taxon>
        <taxon>Magnoliopsida</taxon>
        <taxon>Liliopsida</taxon>
        <taxon>Poales</taxon>
        <taxon>Poaceae</taxon>
        <taxon>BOP clade</taxon>
        <taxon>Pooideae</taxon>
        <taxon>Triticodae</taxon>
        <taxon>Triticeae</taxon>
        <taxon>Triticinae</taxon>
        <taxon>Aegilops</taxon>
    </lineage>
</organism>
<evidence type="ECO:0000313" key="2">
    <source>
        <dbReference type="EnsemblPlants" id="AET1Gv20674800.1"/>
    </source>
</evidence>
<evidence type="ECO:0000313" key="3">
    <source>
        <dbReference type="Proteomes" id="UP000015105"/>
    </source>
</evidence>
<keyword evidence="3" id="KW-1185">Reference proteome</keyword>
<dbReference type="Gramene" id="AET1Gv20674800.1">
    <property type="protein sequence ID" value="AET1Gv20674800.1"/>
    <property type="gene ID" value="AET1Gv20674800"/>
</dbReference>
<keyword evidence="1" id="KW-0472">Membrane</keyword>
<dbReference type="Proteomes" id="UP000015105">
    <property type="component" value="Chromosome 1D"/>
</dbReference>
<sequence>MSVIIYLRCHVLCVNLLITLLLILLLHFDHLSHVHHDMNLLFVESWQWLIHGAFLSSLQWQPVGIILFS</sequence>
<name>A0A452Z8U2_AEGTS</name>
<reference evidence="2" key="4">
    <citation type="submission" date="2019-03" db="UniProtKB">
        <authorList>
            <consortium name="EnsemblPlants"/>
        </authorList>
    </citation>
    <scope>IDENTIFICATION</scope>
</reference>
<dbReference type="EnsemblPlants" id="AET1Gv20674800.1">
    <property type="protein sequence ID" value="AET1Gv20674800.1"/>
    <property type="gene ID" value="AET1Gv20674800"/>
</dbReference>
<reference evidence="3" key="1">
    <citation type="journal article" date="2014" name="Science">
        <title>Ancient hybridizations among the ancestral genomes of bread wheat.</title>
        <authorList>
            <consortium name="International Wheat Genome Sequencing Consortium,"/>
            <person name="Marcussen T."/>
            <person name="Sandve S.R."/>
            <person name="Heier L."/>
            <person name="Spannagl M."/>
            <person name="Pfeifer M."/>
            <person name="Jakobsen K.S."/>
            <person name="Wulff B.B."/>
            <person name="Steuernagel B."/>
            <person name="Mayer K.F."/>
            <person name="Olsen O.A."/>
        </authorList>
    </citation>
    <scope>NUCLEOTIDE SEQUENCE [LARGE SCALE GENOMIC DNA]</scope>
    <source>
        <strain evidence="3">cv. AL8/78</strain>
    </source>
</reference>
<keyword evidence="1" id="KW-0812">Transmembrane</keyword>
<accession>A0A452Z8U2</accession>
<feature type="transmembrane region" description="Helical" evidence="1">
    <location>
        <begin position="48"/>
        <end position="68"/>
    </location>
</feature>
<reference evidence="2" key="5">
    <citation type="journal article" date="2021" name="G3 (Bethesda)">
        <title>Aegilops tauschii genome assembly Aet v5.0 features greater sequence contiguity and improved annotation.</title>
        <authorList>
            <person name="Wang L."/>
            <person name="Zhu T."/>
            <person name="Rodriguez J.C."/>
            <person name="Deal K.R."/>
            <person name="Dubcovsky J."/>
            <person name="McGuire P.E."/>
            <person name="Lux T."/>
            <person name="Spannagl M."/>
            <person name="Mayer K.F.X."/>
            <person name="Baldrich P."/>
            <person name="Meyers B.C."/>
            <person name="Huo N."/>
            <person name="Gu Y.Q."/>
            <person name="Zhou H."/>
            <person name="Devos K.M."/>
            <person name="Bennetzen J.L."/>
            <person name="Unver T."/>
            <person name="Budak H."/>
            <person name="Gulick P.J."/>
            <person name="Galiba G."/>
            <person name="Kalapos B."/>
            <person name="Nelson D.R."/>
            <person name="Li P."/>
            <person name="You F.M."/>
            <person name="Luo M.C."/>
            <person name="Dvorak J."/>
        </authorList>
    </citation>
    <scope>NUCLEOTIDE SEQUENCE [LARGE SCALE GENOMIC DNA]</scope>
    <source>
        <strain evidence="2">cv. AL8/78</strain>
    </source>
</reference>